<organism evidence="1 2">
    <name type="scientific">Aspergillus udagawae</name>
    <dbReference type="NCBI Taxonomy" id="91492"/>
    <lineage>
        <taxon>Eukaryota</taxon>
        <taxon>Fungi</taxon>
        <taxon>Dikarya</taxon>
        <taxon>Ascomycota</taxon>
        <taxon>Pezizomycotina</taxon>
        <taxon>Eurotiomycetes</taxon>
        <taxon>Eurotiomycetidae</taxon>
        <taxon>Eurotiales</taxon>
        <taxon>Aspergillaceae</taxon>
        <taxon>Aspergillus</taxon>
        <taxon>Aspergillus subgen. Fumigati</taxon>
    </lineage>
</organism>
<evidence type="ECO:0000313" key="1">
    <source>
        <dbReference type="EMBL" id="GFF59479.1"/>
    </source>
</evidence>
<proteinExistence type="predicted"/>
<gene>
    <name evidence="1" type="ORF">IFM46972_11392</name>
</gene>
<sequence>MDDLKLSPEAAVWHHDLDDVVEVTVPLPCQDGYKQLADLAVDKDGVEKVLNYLEAVRSLPLGSRDLMVVAQKLRDMTLKRVEACKQLCDAYRDCLAEENFNN</sequence>
<comment type="caution">
    <text evidence="1">The sequence shown here is derived from an EMBL/GenBank/DDBJ whole genome shotgun (WGS) entry which is preliminary data.</text>
</comment>
<reference evidence="1 2" key="1">
    <citation type="submission" date="2020-01" db="EMBL/GenBank/DDBJ databases">
        <title>Draft genome sequence of Aspergillus udagawae IFM 46972.</title>
        <authorList>
            <person name="Takahashi H."/>
            <person name="Yaguchi T."/>
        </authorList>
    </citation>
    <scope>NUCLEOTIDE SEQUENCE [LARGE SCALE GENOMIC DNA]</scope>
    <source>
        <strain evidence="1 2">IFM 46972</strain>
    </source>
</reference>
<dbReference type="EMBL" id="BLKC01000218">
    <property type="protein sequence ID" value="GFF59479.1"/>
    <property type="molecule type" value="Genomic_DNA"/>
</dbReference>
<protein>
    <submittedName>
        <fullName evidence="1">Uncharacterized protein</fullName>
    </submittedName>
</protein>
<accession>A0A8H3XS76</accession>
<name>A0A8H3XS76_9EURO</name>
<dbReference type="AlphaFoldDB" id="A0A8H3XS76"/>
<dbReference type="Proteomes" id="UP000465221">
    <property type="component" value="Unassembled WGS sequence"/>
</dbReference>
<evidence type="ECO:0000313" key="2">
    <source>
        <dbReference type="Proteomes" id="UP000465221"/>
    </source>
</evidence>